<evidence type="ECO:0000259" key="3">
    <source>
        <dbReference type="Pfam" id="PF21601"/>
    </source>
</evidence>
<proteinExistence type="predicted"/>
<feature type="domain" description="Gliding motility-associated protein GldM second immunoglobulin-like" evidence="4">
    <location>
        <begin position="329"/>
        <end position="412"/>
    </location>
</feature>
<dbReference type="AlphaFoldDB" id="A0A521CS73"/>
<feature type="domain" description="Gliding motility-associated protein GldM C-terminal" evidence="1">
    <location>
        <begin position="415"/>
        <end position="508"/>
    </location>
</feature>
<dbReference type="InterPro" id="IPR022719">
    <property type="entry name" value="Motility-assoc_prot_GldM_C"/>
</dbReference>
<dbReference type="Pfam" id="PF21601">
    <property type="entry name" value="GldM_2nd"/>
    <property type="match status" value="1"/>
</dbReference>
<name>A0A521CS73_SACCC</name>
<feature type="domain" description="Gliding motility-associated protein GldM first immunoglobulin-like" evidence="3">
    <location>
        <begin position="230"/>
        <end position="327"/>
    </location>
</feature>
<dbReference type="NCBIfam" id="TIGR03517">
    <property type="entry name" value="GldM_gliding"/>
    <property type="match status" value="1"/>
</dbReference>
<evidence type="ECO:0000259" key="4">
    <source>
        <dbReference type="Pfam" id="PF21602"/>
    </source>
</evidence>
<evidence type="ECO:0000259" key="1">
    <source>
        <dbReference type="Pfam" id="PF12080"/>
    </source>
</evidence>
<gene>
    <name evidence="5" type="ORF">SAMN06265379_103425</name>
</gene>
<dbReference type="Pfam" id="PF21602">
    <property type="entry name" value="GldM_3rd"/>
    <property type="match status" value="1"/>
</dbReference>
<accession>A0A521CS73</accession>
<reference evidence="5 6" key="1">
    <citation type="submission" date="2017-05" db="EMBL/GenBank/DDBJ databases">
        <authorList>
            <person name="Varghese N."/>
            <person name="Submissions S."/>
        </authorList>
    </citation>
    <scope>NUCLEOTIDE SEQUENCE [LARGE SCALE GENOMIC DNA]</scope>
    <source>
        <strain evidence="5 6">DSM 27040</strain>
    </source>
</reference>
<protein>
    <submittedName>
        <fullName evidence="5">Gliding motility-associated protein GldM</fullName>
    </submittedName>
</protein>
<dbReference type="RefSeq" id="WP_142533107.1">
    <property type="nucleotide sequence ID" value="NZ_FXTB01000003.1"/>
</dbReference>
<dbReference type="EMBL" id="FXTB01000003">
    <property type="protein sequence ID" value="SMO62314.1"/>
    <property type="molecule type" value="Genomic_DNA"/>
</dbReference>
<dbReference type="Pfam" id="PF12080">
    <property type="entry name" value="GldM_4th"/>
    <property type="match status" value="1"/>
</dbReference>
<feature type="domain" description="Gliding motility-associated protein GldM N-terminal" evidence="2">
    <location>
        <begin position="33"/>
        <end position="225"/>
    </location>
</feature>
<evidence type="ECO:0000313" key="6">
    <source>
        <dbReference type="Proteomes" id="UP000319040"/>
    </source>
</evidence>
<dbReference type="OrthoDB" id="1490890at2"/>
<keyword evidence="6" id="KW-1185">Reference proteome</keyword>
<dbReference type="Proteomes" id="UP000319040">
    <property type="component" value="Unassembled WGS sequence"/>
</dbReference>
<dbReference type="InterPro" id="IPR048405">
    <property type="entry name" value="GldM_Ig-like-1"/>
</dbReference>
<evidence type="ECO:0000313" key="5">
    <source>
        <dbReference type="EMBL" id="SMO62314.1"/>
    </source>
</evidence>
<dbReference type="Pfam" id="PF12081">
    <property type="entry name" value="GldM_1st"/>
    <property type="match status" value="1"/>
</dbReference>
<evidence type="ECO:0000259" key="2">
    <source>
        <dbReference type="Pfam" id="PF12081"/>
    </source>
</evidence>
<dbReference type="InterPro" id="IPR022720">
    <property type="entry name" value="Motility-assoc_prot_GldM_N"/>
</dbReference>
<sequence>MSGGNCPETPRQKMIGMMYLFLTAMLALNVSGELLQAFVSLDEGFNQSRGTVERKTEVLYNQFETAYSNNREKAGKDWAKANEIKAAADSLVNHIQDLKILLAQTAGGSEATPDNYKGHDNQDIAPQIMITEKGGERSKVLKSEMNKYKELLLQSLGEIEVTDSAFVLAYQEMFNTDDIKGEKDVKKSWESTKFEHIPLSASMAMLSKIQGDVRSAEADMVANLYAHINKDSYKFEKLMQVVKPYKTTILEGETYTAELFMAAYDPTIVPNIVINGKKINDIKDGKGILKQTKGVGEHQWKGYIEMPTPDGSETIEYPIEGEYQVVKPSAVISPIKMNVFYEGVENPVAISVPGVATKDLSVSMSNVSRSMRGGNYIVKPNAGTAGKKSVVTVSAQIGGKKKFIGKQEFRIKRVPDPVPVVAGQSGGKIPKQVLTAQTAVFAEMKDFDFELEYKVSRFTVSVLKNGYNVDEPSNSAAFTAAQKDLIKGMPRGSKISIEEIRATGPGGTRDLGTITFLVD</sequence>
<organism evidence="5 6">
    <name type="scientific">Saccharicrinis carchari</name>
    <dbReference type="NCBI Taxonomy" id="1168039"/>
    <lineage>
        <taxon>Bacteria</taxon>
        <taxon>Pseudomonadati</taxon>
        <taxon>Bacteroidota</taxon>
        <taxon>Bacteroidia</taxon>
        <taxon>Marinilabiliales</taxon>
        <taxon>Marinilabiliaceae</taxon>
        <taxon>Saccharicrinis</taxon>
    </lineage>
</organism>
<dbReference type="InterPro" id="IPR019859">
    <property type="entry name" value="Motility-assoc_prot_GldM"/>
</dbReference>
<dbReference type="InterPro" id="IPR048406">
    <property type="entry name" value="GldM_Ig-like-2"/>
</dbReference>